<protein>
    <submittedName>
        <fullName evidence="1">Uncharacterized protein</fullName>
    </submittedName>
</protein>
<gene>
    <name evidence="1" type="ORF">HB778_25700</name>
</gene>
<dbReference type="RefSeq" id="WP_183457976.1">
    <property type="nucleotide sequence ID" value="NZ_CP050296.1"/>
</dbReference>
<dbReference type="Proteomes" id="UP000515465">
    <property type="component" value="Chromosome"/>
</dbReference>
<dbReference type="EMBL" id="CP050296">
    <property type="protein sequence ID" value="QND59585.1"/>
    <property type="molecule type" value="Genomic_DNA"/>
</dbReference>
<sequence length="70" mass="7458">MPTLPLALKIADVVSDAQRRRRRLDIAAVASLLLDAHPEAGHSLTEIADTLREEVASQGILAQGAVAMSR</sequence>
<name>A0A7G6SYK3_9HYPH</name>
<proteinExistence type="predicted"/>
<reference evidence="1" key="1">
    <citation type="journal article" date="2020" name="Mol. Plant Microbe Interact.">
        <title>Complete genome sequences of four natural Pseudomonas isolates that catabolize a wide range of aromatic compounds relevant to lignin valorization.</title>
        <authorList>
            <person name="Hatmaker E.A."/>
            <person name="Presle G."/>
            <person name="Cannon O."/>
            <person name="Guss A.M."/>
            <person name="Elkins J.G."/>
        </authorList>
    </citation>
    <scope>NUCLEOTIDE SEQUENCE</scope>
    <source>
        <strain evidence="1">583</strain>
    </source>
</reference>
<evidence type="ECO:0000313" key="2">
    <source>
        <dbReference type="Proteomes" id="UP000515465"/>
    </source>
</evidence>
<dbReference type="AlphaFoldDB" id="A0A7G6SYK3"/>
<accession>A0A7G6SYK3</accession>
<organism evidence="1 2">
    <name type="scientific">Mesorhizobium huakuii</name>
    <dbReference type="NCBI Taxonomy" id="28104"/>
    <lineage>
        <taxon>Bacteria</taxon>
        <taxon>Pseudomonadati</taxon>
        <taxon>Pseudomonadota</taxon>
        <taxon>Alphaproteobacteria</taxon>
        <taxon>Hyphomicrobiales</taxon>
        <taxon>Phyllobacteriaceae</taxon>
        <taxon>Mesorhizobium</taxon>
    </lineage>
</organism>
<evidence type="ECO:0000313" key="1">
    <source>
        <dbReference type="EMBL" id="QND59585.1"/>
    </source>
</evidence>